<feature type="transmembrane region" description="Helical" evidence="5">
    <location>
        <begin position="213"/>
        <end position="233"/>
    </location>
</feature>
<evidence type="ECO:0000256" key="1">
    <source>
        <dbReference type="ARBA" id="ARBA00004651"/>
    </source>
</evidence>
<dbReference type="PROSITE" id="PS50850">
    <property type="entry name" value="MFS"/>
    <property type="match status" value="1"/>
</dbReference>
<feature type="transmembrane region" description="Helical" evidence="5">
    <location>
        <begin position="167"/>
        <end position="188"/>
    </location>
</feature>
<feature type="transmembrane region" description="Helical" evidence="5">
    <location>
        <begin position="365"/>
        <end position="382"/>
    </location>
</feature>
<name>A0A4R1C0M2_9ACTN</name>
<evidence type="ECO:0000256" key="5">
    <source>
        <dbReference type="SAM" id="Phobius"/>
    </source>
</evidence>
<feature type="transmembrane region" description="Helical" evidence="5">
    <location>
        <begin position="301"/>
        <end position="319"/>
    </location>
</feature>
<dbReference type="PANTHER" id="PTHR23514:SF13">
    <property type="entry name" value="INNER MEMBRANE PROTEIN YBJJ"/>
    <property type="match status" value="1"/>
</dbReference>
<dbReference type="SUPFAM" id="SSF103473">
    <property type="entry name" value="MFS general substrate transporter"/>
    <property type="match status" value="1"/>
</dbReference>
<dbReference type="Gene3D" id="1.20.1250.20">
    <property type="entry name" value="MFS general substrate transporter like domains"/>
    <property type="match status" value="1"/>
</dbReference>
<keyword evidence="2 5" id="KW-0812">Transmembrane</keyword>
<dbReference type="AlphaFoldDB" id="A0A4R1C0M2"/>
<dbReference type="OrthoDB" id="9809599at2"/>
<evidence type="ECO:0000313" key="7">
    <source>
        <dbReference type="EMBL" id="TCJ23205.1"/>
    </source>
</evidence>
<dbReference type="InterPro" id="IPR020846">
    <property type="entry name" value="MFS_dom"/>
</dbReference>
<feature type="transmembrane region" description="Helical" evidence="5">
    <location>
        <begin position="75"/>
        <end position="96"/>
    </location>
</feature>
<dbReference type="GO" id="GO:0005886">
    <property type="term" value="C:plasma membrane"/>
    <property type="evidence" value="ECO:0007669"/>
    <property type="project" value="UniProtKB-SubCell"/>
</dbReference>
<dbReference type="InterPro" id="IPR011701">
    <property type="entry name" value="MFS"/>
</dbReference>
<dbReference type="InterPro" id="IPR051788">
    <property type="entry name" value="MFS_Transporter"/>
</dbReference>
<comment type="caution">
    <text evidence="7">The sequence shown here is derived from an EMBL/GenBank/DDBJ whole genome shotgun (WGS) entry which is preliminary data.</text>
</comment>
<accession>A0A4R1C0M2</accession>
<evidence type="ECO:0000256" key="4">
    <source>
        <dbReference type="ARBA" id="ARBA00023136"/>
    </source>
</evidence>
<dbReference type="PANTHER" id="PTHR23514">
    <property type="entry name" value="BYPASS OF STOP CODON PROTEIN 6"/>
    <property type="match status" value="1"/>
</dbReference>
<dbReference type="EMBL" id="SJZJ01000018">
    <property type="protein sequence ID" value="TCJ23205.1"/>
    <property type="molecule type" value="Genomic_DNA"/>
</dbReference>
<organism evidence="7 8">
    <name type="scientific">Nocardioides jejuensis</name>
    <dbReference type="NCBI Taxonomy" id="2502782"/>
    <lineage>
        <taxon>Bacteria</taxon>
        <taxon>Bacillati</taxon>
        <taxon>Actinomycetota</taxon>
        <taxon>Actinomycetes</taxon>
        <taxon>Propionibacteriales</taxon>
        <taxon>Nocardioidaceae</taxon>
        <taxon>Nocardioides</taxon>
    </lineage>
</organism>
<protein>
    <submittedName>
        <fullName evidence="7">MFS transporter</fullName>
    </submittedName>
</protein>
<keyword evidence="8" id="KW-1185">Reference proteome</keyword>
<proteinExistence type="predicted"/>
<dbReference type="CDD" id="cd17393">
    <property type="entry name" value="MFS_MosC_like"/>
    <property type="match status" value="1"/>
</dbReference>
<dbReference type="GO" id="GO:0022857">
    <property type="term" value="F:transmembrane transporter activity"/>
    <property type="evidence" value="ECO:0007669"/>
    <property type="project" value="InterPro"/>
</dbReference>
<dbReference type="RefSeq" id="WP_131584268.1">
    <property type="nucleotide sequence ID" value="NZ_SJZJ01000018.1"/>
</dbReference>
<evidence type="ECO:0000259" key="6">
    <source>
        <dbReference type="PROSITE" id="PS50850"/>
    </source>
</evidence>
<comment type="subcellular location">
    <subcellularLocation>
        <location evidence="1">Cell membrane</location>
        <topology evidence="1">Multi-pass membrane protein</topology>
    </subcellularLocation>
</comment>
<evidence type="ECO:0000256" key="2">
    <source>
        <dbReference type="ARBA" id="ARBA00022692"/>
    </source>
</evidence>
<dbReference type="Pfam" id="PF07690">
    <property type="entry name" value="MFS_1"/>
    <property type="match status" value="1"/>
</dbReference>
<feature type="transmembrane region" description="Helical" evidence="5">
    <location>
        <begin position="245"/>
        <end position="264"/>
    </location>
</feature>
<feature type="domain" description="Major facilitator superfamily (MFS) profile" evidence="6">
    <location>
        <begin position="9"/>
        <end position="388"/>
    </location>
</feature>
<dbReference type="Proteomes" id="UP000295453">
    <property type="component" value="Unassembled WGS sequence"/>
</dbReference>
<dbReference type="InterPro" id="IPR036259">
    <property type="entry name" value="MFS_trans_sf"/>
</dbReference>
<feature type="transmembrane region" description="Helical" evidence="5">
    <location>
        <begin position="12"/>
        <end position="28"/>
    </location>
</feature>
<evidence type="ECO:0000313" key="8">
    <source>
        <dbReference type="Proteomes" id="UP000295453"/>
    </source>
</evidence>
<gene>
    <name evidence="7" type="ORF">EPD65_11545</name>
</gene>
<feature type="transmembrane region" description="Helical" evidence="5">
    <location>
        <begin position="140"/>
        <end position="161"/>
    </location>
</feature>
<feature type="transmembrane region" description="Helical" evidence="5">
    <location>
        <begin position="102"/>
        <end position="120"/>
    </location>
</feature>
<keyword evidence="3 5" id="KW-1133">Transmembrane helix</keyword>
<feature type="transmembrane region" description="Helical" evidence="5">
    <location>
        <begin position="276"/>
        <end position="295"/>
    </location>
</feature>
<sequence>MTRHPALRSRDAVMLAFFLNGFVFASWASRIPDTRAALGLGNGELGLLLFSIAVGSVLTLPSSGALITRWGASTVLRAGVTIGLVGLVVAALSVGVLGTVPLTVAGLMAYGLGSGSWDVAMNVEGAAVEHRLGRAIMPRFHAGFSLGTVAGAGAGAAATALGVPVAWHLGLTSLVALVLVHLTVGNFLPRSVEAAETASTTSTLAAWREPRTLLIGLMVFACGVSEGSANDWLALGLIDGYDAPHWLGVAGFGLFVACMTASRFVGTTLLDRFGRVALLAATTVLAALGVAMVGLGNHPSMAAIGIVLWGVGAALGFPVGMSAASDDPVHAAARVSVASTIAYSAFLAGPPLLGVLAEHVGPQHALLAVALLLVPSALLVRATRPLPVTTSRVAA</sequence>
<feature type="transmembrane region" description="Helical" evidence="5">
    <location>
        <begin position="331"/>
        <end position="353"/>
    </location>
</feature>
<reference evidence="7 8" key="1">
    <citation type="submission" date="2019-03" db="EMBL/GenBank/DDBJ databases">
        <authorList>
            <person name="Kim M.K.M."/>
        </authorList>
    </citation>
    <scope>NUCLEOTIDE SEQUENCE [LARGE SCALE GENOMIC DNA]</scope>
    <source>
        <strain evidence="7 8">18JY15-6</strain>
    </source>
</reference>
<feature type="transmembrane region" description="Helical" evidence="5">
    <location>
        <begin position="48"/>
        <end position="68"/>
    </location>
</feature>
<keyword evidence="4 5" id="KW-0472">Membrane</keyword>
<evidence type="ECO:0000256" key="3">
    <source>
        <dbReference type="ARBA" id="ARBA00022989"/>
    </source>
</evidence>